<dbReference type="InterPro" id="IPR025201">
    <property type="entry name" value="KdpD_TM"/>
</dbReference>
<keyword evidence="6 13" id="KW-0812">Transmembrane</keyword>
<evidence type="ECO:0000256" key="3">
    <source>
        <dbReference type="ARBA" id="ARBA00012438"/>
    </source>
</evidence>
<keyword evidence="9" id="KW-0067">ATP-binding</keyword>
<evidence type="ECO:0000256" key="10">
    <source>
        <dbReference type="ARBA" id="ARBA00022989"/>
    </source>
</evidence>
<dbReference type="Gene3D" id="1.20.120.620">
    <property type="entry name" value="Backbone structure of the membrane domain of e. Coli histidine kinase receptor kdpd"/>
    <property type="match status" value="1"/>
</dbReference>
<dbReference type="InterPro" id="IPR038318">
    <property type="entry name" value="KdpD_sf"/>
</dbReference>
<keyword evidence="7" id="KW-0547">Nucleotide-binding</keyword>
<dbReference type="Pfam" id="PF07536">
    <property type="entry name" value="HWE_HK"/>
    <property type="match status" value="1"/>
</dbReference>
<comment type="catalytic activity">
    <reaction evidence="1">
        <text>ATP + protein L-histidine = ADP + protein N-phospho-L-histidine.</text>
        <dbReference type="EC" id="2.7.13.3"/>
    </reaction>
</comment>
<feature type="transmembrane region" description="Helical" evidence="13">
    <location>
        <begin position="56"/>
        <end position="85"/>
    </location>
</feature>
<dbReference type="Proteomes" id="UP000721844">
    <property type="component" value="Unassembled WGS sequence"/>
</dbReference>
<dbReference type="SUPFAM" id="SSF55874">
    <property type="entry name" value="ATPase domain of HSP90 chaperone/DNA topoisomerase II/histidine kinase"/>
    <property type="match status" value="1"/>
</dbReference>
<name>A0A964E384_9PROT</name>
<evidence type="ECO:0000256" key="8">
    <source>
        <dbReference type="ARBA" id="ARBA00022777"/>
    </source>
</evidence>
<dbReference type="GO" id="GO:0005524">
    <property type="term" value="F:ATP binding"/>
    <property type="evidence" value="ECO:0007669"/>
    <property type="project" value="UniProtKB-KW"/>
</dbReference>
<dbReference type="GO" id="GO:0004673">
    <property type="term" value="F:protein histidine kinase activity"/>
    <property type="evidence" value="ECO:0007669"/>
    <property type="project" value="UniProtKB-EC"/>
</dbReference>
<evidence type="ECO:0000259" key="14">
    <source>
        <dbReference type="SMART" id="SM00911"/>
    </source>
</evidence>
<dbReference type="PANTHER" id="PTHR41523">
    <property type="entry name" value="TWO-COMPONENT SYSTEM SENSOR PROTEIN"/>
    <property type="match status" value="1"/>
</dbReference>
<evidence type="ECO:0000256" key="9">
    <source>
        <dbReference type="ARBA" id="ARBA00022840"/>
    </source>
</evidence>
<gene>
    <name evidence="15" type="ORF">ACELLULO517_05030</name>
</gene>
<evidence type="ECO:0000256" key="13">
    <source>
        <dbReference type="SAM" id="Phobius"/>
    </source>
</evidence>
<dbReference type="GO" id="GO:0000160">
    <property type="term" value="P:phosphorelay signal transduction system"/>
    <property type="evidence" value="ECO:0007669"/>
    <property type="project" value="UniProtKB-KW"/>
</dbReference>
<keyword evidence="8" id="KW-0418">Kinase</keyword>
<sequence>MGAGSLQKRAGRWWLRLAPQARLTFWQGQALALGCLVIAVVLRFGLTTASGSRGAFFTFFPALMIASFWGGIGPGLTCLVLSALIGDYCWLVPHNGFIVSATDVQVLLGYLVSGIVILVICGLFKKLVESHRAAEEQALLLTQEMRHRIRNLMGLVQAISQQTARRSKGLPDYQEQFYDRLEALGLALALDMTDNEALTPANLDMLVARVLTPFGHHNCQISGPPVPITPRTATPLALIIHELATNAVKYGALSVPDGRVEIGWRRKGRMVHLQWREIGGPPVSPPKAQGFGTRLIGSAFRGQEGKTEITYDSTGVQCVVHFCL</sequence>
<keyword evidence="12 13" id="KW-0472">Membrane</keyword>
<comment type="subcellular location">
    <subcellularLocation>
        <location evidence="2">Membrane</location>
        <topology evidence="2">Multi-pass membrane protein</topology>
    </subcellularLocation>
</comment>
<evidence type="ECO:0000256" key="11">
    <source>
        <dbReference type="ARBA" id="ARBA00023012"/>
    </source>
</evidence>
<dbReference type="Pfam" id="PF13493">
    <property type="entry name" value="DUF4118"/>
    <property type="match status" value="1"/>
</dbReference>
<dbReference type="Gene3D" id="3.30.565.10">
    <property type="entry name" value="Histidine kinase-like ATPase, C-terminal domain"/>
    <property type="match status" value="1"/>
</dbReference>
<keyword evidence="11" id="KW-0902">Two-component regulatory system</keyword>
<evidence type="ECO:0000256" key="4">
    <source>
        <dbReference type="ARBA" id="ARBA00022553"/>
    </source>
</evidence>
<dbReference type="EMBL" id="JAESVA010000002">
    <property type="protein sequence ID" value="MCB8879588.1"/>
    <property type="molecule type" value="Genomic_DNA"/>
</dbReference>
<evidence type="ECO:0000256" key="7">
    <source>
        <dbReference type="ARBA" id="ARBA00022741"/>
    </source>
</evidence>
<keyword evidence="16" id="KW-1185">Reference proteome</keyword>
<keyword evidence="4" id="KW-0597">Phosphoprotein</keyword>
<evidence type="ECO:0000256" key="5">
    <source>
        <dbReference type="ARBA" id="ARBA00022679"/>
    </source>
</evidence>
<dbReference type="GO" id="GO:0016020">
    <property type="term" value="C:membrane"/>
    <property type="evidence" value="ECO:0007669"/>
    <property type="project" value="UniProtKB-SubCell"/>
</dbReference>
<proteinExistence type="predicted"/>
<dbReference type="EC" id="2.7.13.3" evidence="3"/>
<dbReference type="AlphaFoldDB" id="A0A964E384"/>
<evidence type="ECO:0000256" key="2">
    <source>
        <dbReference type="ARBA" id="ARBA00004141"/>
    </source>
</evidence>
<evidence type="ECO:0000256" key="12">
    <source>
        <dbReference type="ARBA" id="ARBA00023136"/>
    </source>
</evidence>
<protein>
    <recommendedName>
        <fullName evidence="3">histidine kinase</fullName>
        <ecNumber evidence="3">2.7.13.3</ecNumber>
    </recommendedName>
</protein>
<evidence type="ECO:0000256" key="6">
    <source>
        <dbReference type="ARBA" id="ARBA00022692"/>
    </source>
</evidence>
<keyword evidence="10 13" id="KW-1133">Transmembrane helix</keyword>
<accession>A0A964E384</accession>
<evidence type="ECO:0000313" key="16">
    <source>
        <dbReference type="Proteomes" id="UP000721844"/>
    </source>
</evidence>
<organism evidence="15 16">
    <name type="scientific">Acidisoma cellulosilyticum</name>
    <dbReference type="NCBI Taxonomy" id="2802395"/>
    <lineage>
        <taxon>Bacteria</taxon>
        <taxon>Pseudomonadati</taxon>
        <taxon>Pseudomonadota</taxon>
        <taxon>Alphaproteobacteria</taxon>
        <taxon>Acetobacterales</taxon>
        <taxon>Acidocellaceae</taxon>
        <taxon>Acidisoma</taxon>
    </lineage>
</organism>
<reference evidence="15 16" key="1">
    <citation type="journal article" date="2021" name="Microorganisms">
        <title>Acidisoma silvae sp. nov. and Acidisomacellulosilytica sp. nov., Two Acidophilic Bacteria Isolated from Decaying Wood, Hydrolyzing Cellulose and Producing Poly-3-hydroxybutyrate.</title>
        <authorList>
            <person name="Mieszkin S."/>
            <person name="Pouder E."/>
            <person name="Uroz S."/>
            <person name="Simon-Colin C."/>
            <person name="Alain K."/>
        </authorList>
    </citation>
    <scope>NUCLEOTIDE SEQUENCE [LARGE SCALE GENOMIC DNA]</scope>
    <source>
        <strain evidence="15 16">HW T5.17</strain>
    </source>
</reference>
<feature type="transmembrane region" description="Helical" evidence="13">
    <location>
        <begin position="23"/>
        <end position="44"/>
    </location>
</feature>
<evidence type="ECO:0000313" key="15">
    <source>
        <dbReference type="EMBL" id="MCB8879588.1"/>
    </source>
</evidence>
<feature type="domain" description="Signal transduction histidine kinase HWE region" evidence="14">
    <location>
        <begin position="144"/>
        <end position="225"/>
    </location>
</feature>
<evidence type="ECO:0000256" key="1">
    <source>
        <dbReference type="ARBA" id="ARBA00000085"/>
    </source>
</evidence>
<dbReference type="SMART" id="SM00911">
    <property type="entry name" value="HWE_HK"/>
    <property type="match status" value="1"/>
</dbReference>
<feature type="transmembrane region" description="Helical" evidence="13">
    <location>
        <begin position="105"/>
        <end position="124"/>
    </location>
</feature>
<keyword evidence="5" id="KW-0808">Transferase</keyword>
<dbReference type="InterPro" id="IPR011102">
    <property type="entry name" value="Sig_transdc_His_kinase_HWE"/>
</dbReference>
<comment type="caution">
    <text evidence="15">The sequence shown here is derived from an EMBL/GenBank/DDBJ whole genome shotgun (WGS) entry which is preliminary data.</text>
</comment>
<dbReference type="InterPro" id="IPR036890">
    <property type="entry name" value="HATPase_C_sf"/>
</dbReference>
<dbReference type="PANTHER" id="PTHR41523:SF7">
    <property type="entry name" value="HISTIDINE KINASE"/>
    <property type="match status" value="1"/>
</dbReference>
<dbReference type="RefSeq" id="WP_227306220.1">
    <property type="nucleotide sequence ID" value="NZ_JAESVA010000002.1"/>
</dbReference>